<reference evidence="3 4" key="1">
    <citation type="submission" date="2021-06" db="EMBL/GenBank/DDBJ databases">
        <title>Caerostris darwini draft genome.</title>
        <authorList>
            <person name="Kono N."/>
            <person name="Arakawa K."/>
        </authorList>
    </citation>
    <scope>NUCLEOTIDE SEQUENCE [LARGE SCALE GENOMIC DNA]</scope>
</reference>
<evidence type="ECO:0000256" key="2">
    <source>
        <dbReference type="SAM" id="Phobius"/>
    </source>
</evidence>
<evidence type="ECO:0000313" key="4">
    <source>
        <dbReference type="Proteomes" id="UP001054837"/>
    </source>
</evidence>
<accession>A0AAV4WVJ6</accession>
<keyword evidence="2" id="KW-1133">Transmembrane helix</keyword>
<dbReference type="EMBL" id="BPLQ01015260">
    <property type="protein sequence ID" value="GIY86917.1"/>
    <property type="molecule type" value="Genomic_DNA"/>
</dbReference>
<keyword evidence="2" id="KW-0472">Membrane</keyword>
<comment type="caution">
    <text evidence="3">The sequence shown here is derived from an EMBL/GenBank/DDBJ whole genome shotgun (WGS) entry which is preliminary data.</text>
</comment>
<feature type="region of interest" description="Disordered" evidence="1">
    <location>
        <begin position="228"/>
        <end position="251"/>
    </location>
</feature>
<dbReference type="Proteomes" id="UP001054837">
    <property type="component" value="Unassembled WGS sequence"/>
</dbReference>
<name>A0AAV4WVJ6_9ARAC</name>
<feature type="compositionally biased region" description="Basic and acidic residues" evidence="1">
    <location>
        <begin position="97"/>
        <end position="110"/>
    </location>
</feature>
<feature type="transmembrane region" description="Helical" evidence="2">
    <location>
        <begin position="21"/>
        <end position="42"/>
    </location>
</feature>
<protein>
    <submittedName>
        <fullName evidence="3">Uncharacterized protein</fullName>
    </submittedName>
</protein>
<proteinExistence type="predicted"/>
<keyword evidence="2" id="KW-0812">Transmembrane</keyword>
<organism evidence="3 4">
    <name type="scientific">Caerostris darwini</name>
    <dbReference type="NCBI Taxonomy" id="1538125"/>
    <lineage>
        <taxon>Eukaryota</taxon>
        <taxon>Metazoa</taxon>
        <taxon>Ecdysozoa</taxon>
        <taxon>Arthropoda</taxon>
        <taxon>Chelicerata</taxon>
        <taxon>Arachnida</taxon>
        <taxon>Araneae</taxon>
        <taxon>Araneomorphae</taxon>
        <taxon>Entelegynae</taxon>
        <taxon>Araneoidea</taxon>
        <taxon>Araneidae</taxon>
        <taxon>Caerostris</taxon>
    </lineage>
</organism>
<gene>
    <name evidence="3" type="ORF">CDAR_289751</name>
</gene>
<keyword evidence="4" id="KW-1185">Reference proteome</keyword>
<evidence type="ECO:0000256" key="1">
    <source>
        <dbReference type="SAM" id="MobiDB-lite"/>
    </source>
</evidence>
<sequence>MVQKENYNFFKGAISGITLRTLALVLLNLQYLLAYGLIVIILQLEEEARSADVHALPDPGIGKGISFQPLLDASAQDRDRSRPVSDGATDQNLVPEPTHEVEKRKQGQDRVRHHHGAGGSRAGAPPGQTADDFAGGGGQRCIIVTEDYKSNSKALYEVHKWNSDPHGFFLMEQQHLRTEREGGRKTKMRYEKRIFQLQIFQPSLLWNKEPSGKAGGCKELLGASPAGIQAPPLPPVKKGTSFQQEGSRHPLETLSGIRKRHIKSAQCAARQLSHFFSHSIPY</sequence>
<dbReference type="AlphaFoldDB" id="A0AAV4WVJ6"/>
<feature type="region of interest" description="Disordered" evidence="1">
    <location>
        <begin position="75"/>
        <end position="132"/>
    </location>
</feature>
<evidence type="ECO:0000313" key="3">
    <source>
        <dbReference type="EMBL" id="GIY86917.1"/>
    </source>
</evidence>